<feature type="region of interest" description="Disordered" evidence="13">
    <location>
        <begin position="1"/>
        <end position="168"/>
    </location>
</feature>
<feature type="compositionally biased region" description="Basic and acidic residues" evidence="13">
    <location>
        <begin position="1584"/>
        <end position="1593"/>
    </location>
</feature>
<evidence type="ECO:0000256" key="5">
    <source>
        <dbReference type="ARBA" id="ARBA00022723"/>
    </source>
</evidence>
<reference evidence="15 16" key="1">
    <citation type="submission" date="2016-02" db="EMBL/GenBank/DDBJ databases">
        <title>Genome analysis of coral dinoflagellate symbionts highlights evolutionary adaptations to a symbiotic lifestyle.</title>
        <authorList>
            <person name="Aranda M."/>
            <person name="Li Y."/>
            <person name="Liew Y.J."/>
            <person name="Baumgarten S."/>
            <person name="Simakov O."/>
            <person name="Wilson M."/>
            <person name="Piel J."/>
            <person name="Ashoor H."/>
            <person name="Bougouffa S."/>
            <person name="Bajic V.B."/>
            <person name="Ryu T."/>
            <person name="Ravasi T."/>
            <person name="Bayer T."/>
            <person name="Micklem G."/>
            <person name="Kim H."/>
            <person name="Bhak J."/>
            <person name="Lajeunesse T.C."/>
            <person name="Voolstra C.R."/>
        </authorList>
    </citation>
    <scope>NUCLEOTIDE SEQUENCE [LARGE SCALE GENOMIC DNA]</scope>
    <source>
        <strain evidence="15 16">CCMP2467</strain>
    </source>
</reference>
<dbReference type="SUPFAM" id="SSF55973">
    <property type="entry name" value="S-adenosylmethionine synthetase"/>
    <property type="match status" value="3"/>
</dbReference>
<dbReference type="Gene3D" id="3.30.300.10">
    <property type="match status" value="3"/>
</dbReference>
<comment type="pathway">
    <text evidence="1 11">Amino-acid biosynthesis; S-adenosyl-L-methionine biosynthesis; S-adenosyl-L-methionine from L-methionine: step 1/1.</text>
</comment>
<evidence type="ECO:0000256" key="6">
    <source>
        <dbReference type="ARBA" id="ARBA00022741"/>
    </source>
</evidence>
<gene>
    <name evidence="15" type="primary">SAMS2</name>
    <name evidence="15" type="ORF">AK812_SmicGene31897</name>
</gene>
<dbReference type="InterPro" id="IPR022636">
    <property type="entry name" value="S-AdoMet_synthetase_sfam"/>
</dbReference>
<dbReference type="Pfam" id="PF00438">
    <property type="entry name" value="S-AdoMet_synt_N"/>
    <property type="match status" value="1"/>
</dbReference>
<dbReference type="NCBIfam" id="TIGR01034">
    <property type="entry name" value="metK"/>
    <property type="match status" value="1"/>
</dbReference>
<keyword evidence="7 11" id="KW-0067">ATP-binding</keyword>
<dbReference type="GO" id="GO:0008270">
    <property type="term" value="F:zinc ion binding"/>
    <property type="evidence" value="ECO:0007669"/>
    <property type="project" value="UniProtKB-KW"/>
</dbReference>
<dbReference type="InterPro" id="IPR022628">
    <property type="entry name" value="S-AdoMet_synt_N"/>
</dbReference>
<feature type="region of interest" description="Disordered" evidence="13">
    <location>
        <begin position="1574"/>
        <end position="1595"/>
    </location>
</feature>
<dbReference type="EMBL" id="LSRX01000891">
    <property type="protein sequence ID" value="OLP86938.1"/>
    <property type="molecule type" value="Genomic_DNA"/>
</dbReference>
<dbReference type="GO" id="GO:0005524">
    <property type="term" value="F:ATP binding"/>
    <property type="evidence" value="ECO:0007669"/>
    <property type="project" value="UniProtKB-KW"/>
</dbReference>
<dbReference type="OrthoDB" id="983479at2759"/>
<dbReference type="InterPro" id="IPR037278">
    <property type="entry name" value="ARFGAP/RecO"/>
</dbReference>
<keyword evidence="4 11" id="KW-0808">Transferase</keyword>
<dbReference type="InterPro" id="IPR022631">
    <property type="entry name" value="ADOMET_SYNTHASE_CS"/>
</dbReference>
<dbReference type="CDD" id="cd08830">
    <property type="entry name" value="ArfGap_ArfGap1"/>
    <property type="match status" value="1"/>
</dbReference>
<keyword evidence="10" id="KW-0862">Zinc</keyword>
<dbReference type="InterPro" id="IPR002133">
    <property type="entry name" value="S-AdoMet_synthetase"/>
</dbReference>
<evidence type="ECO:0000259" key="14">
    <source>
        <dbReference type="PROSITE" id="PS50115"/>
    </source>
</evidence>
<dbReference type="PRINTS" id="PR00405">
    <property type="entry name" value="REVINTRACTNG"/>
</dbReference>
<evidence type="ECO:0000256" key="7">
    <source>
        <dbReference type="ARBA" id="ARBA00022840"/>
    </source>
</evidence>
<dbReference type="Gene3D" id="3.40.50.300">
    <property type="entry name" value="P-loop containing nucleotide triphosphate hydrolases"/>
    <property type="match status" value="1"/>
</dbReference>
<evidence type="ECO:0000256" key="10">
    <source>
        <dbReference type="PROSITE-ProRule" id="PRU00288"/>
    </source>
</evidence>
<name>A0A1Q9CVJ1_SYMMI</name>
<evidence type="ECO:0000256" key="2">
    <source>
        <dbReference type="ARBA" id="ARBA00009685"/>
    </source>
</evidence>
<dbReference type="InterPro" id="IPR001164">
    <property type="entry name" value="ArfGAP_dom"/>
</dbReference>
<comment type="cofactor">
    <cofactor evidence="11">
        <name>K(+)</name>
        <dbReference type="ChEBI" id="CHEBI:29103"/>
    </cofactor>
    <text evidence="11">Binds 1 potassium ion per subunit. The potassium ion interacts primarily with the substrate.</text>
</comment>
<feature type="region of interest" description="Disordered" evidence="13">
    <location>
        <begin position="1004"/>
        <end position="1040"/>
    </location>
</feature>
<evidence type="ECO:0000256" key="3">
    <source>
        <dbReference type="ARBA" id="ARBA00022563"/>
    </source>
</evidence>
<comment type="function">
    <text evidence="11">Catalyzes the formation of S-adenosylmethionine from methionine and ATP.</text>
</comment>
<dbReference type="Pfam" id="PF02773">
    <property type="entry name" value="S-AdoMet_synt_C"/>
    <property type="match status" value="1"/>
</dbReference>
<feature type="domain" description="Arf-GAP" evidence="14">
    <location>
        <begin position="610"/>
        <end position="725"/>
    </location>
</feature>
<feature type="compositionally biased region" description="Basic and acidic residues" evidence="13">
    <location>
        <begin position="84"/>
        <end position="98"/>
    </location>
</feature>
<organism evidence="15 16">
    <name type="scientific">Symbiodinium microadriaticum</name>
    <name type="common">Dinoflagellate</name>
    <name type="synonym">Zooxanthella microadriatica</name>
    <dbReference type="NCBI Taxonomy" id="2951"/>
    <lineage>
        <taxon>Eukaryota</taxon>
        <taxon>Sar</taxon>
        <taxon>Alveolata</taxon>
        <taxon>Dinophyceae</taxon>
        <taxon>Suessiales</taxon>
        <taxon>Symbiodiniaceae</taxon>
        <taxon>Symbiodinium</taxon>
    </lineage>
</organism>
<dbReference type="GO" id="GO:0005096">
    <property type="term" value="F:GTPase activator activity"/>
    <property type="evidence" value="ECO:0007669"/>
    <property type="project" value="InterPro"/>
</dbReference>
<comment type="cofactor">
    <cofactor evidence="11">
        <name>Mg(2+)</name>
        <dbReference type="ChEBI" id="CHEBI:18420"/>
    </cofactor>
    <text evidence="11">Binds 2 magnesium ions per subunit. The magnesium ions interact primarily with the substrate.</text>
</comment>
<evidence type="ECO:0000256" key="12">
    <source>
        <dbReference type="RuleBase" id="RU004462"/>
    </source>
</evidence>
<keyword evidence="8 11" id="KW-0460">Magnesium</keyword>
<dbReference type="Gene3D" id="1.10.220.150">
    <property type="entry name" value="Arf GTPase activating protein"/>
    <property type="match status" value="1"/>
</dbReference>
<feature type="region of interest" description="Disordered" evidence="13">
    <location>
        <begin position="1611"/>
        <end position="1652"/>
    </location>
</feature>
<keyword evidence="16" id="KW-1185">Reference proteome</keyword>
<dbReference type="SUPFAM" id="SSF52540">
    <property type="entry name" value="P-loop containing nucleoside triphosphate hydrolases"/>
    <property type="match status" value="1"/>
</dbReference>
<comment type="catalytic activity">
    <reaction evidence="11">
        <text>L-methionine + ATP + H2O = S-adenosyl-L-methionine + phosphate + diphosphate</text>
        <dbReference type="Rhea" id="RHEA:21080"/>
        <dbReference type="ChEBI" id="CHEBI:15377"/>
        <dbReference type="ChEBI" id="CHEBI:30616"/>
        <dbReference type="ChEBI" id="CHEBI:33019"/>
        <dbReference type="ChEBI" id="CHEBI:43474"/>
        <dbReference type="ChEBI" id="CHEBI:57844"/>
        <dbReference type="ChEBI" id="CHEBI:59789"/>
        <dbReference type="EC" id="2.5.1.6"/>
    </reaction>
</comment>
<feature type="region of interest" description="Disordered" evidence="13">
    <location>
        <begin position="722"/>
        <end position="764"/>
    </location>
</feature>
<dbReference type="SUPFAM" id="SSF57863">
    <property type="entry name" value="ArfGap/RecO-like zinc finger"/>
    <property type="match status" value="1"/>
</dbReference>
<comment type="similarity">
    <text evidence="2 12">Belongs to the AdoMet synthase family.</text>
</comment>
<dbReference type="EC" id="2.5.1.6" evidence="11"/>
<dbReference type="PROSITE" id="PS50115">
    <property type="entry name" value="ARFGAP"/>
    <property type="match status" value="1"/>
</dbReference>
<sequence>MLLKKRRVSKPVEPPSPEPVIADPVICVDDLEETPPSPGKAVNSIPQVQLPQIKLPNAKQASRAKQAVPKHAPAQPQKPQGEQAEPKQPAKPEPKEEPSNPGSTKDADAKHAATMATAAPAKRKAPSEMPAMDTRRSSLAGLVKLLSEPAPQVPPAPTKQPPASNSRNSSLARFFGEAEIFPDEGPPAVRVDDANAAPTAQAAMAPITSGWTPAHGSATLKELLSLVAKSPQAAENADSDDGPKWQAAKRAQLLCLELQDFKSFKRKKIDLEGQSLRCLVGCNSSGKSAILDALRFLLGRRCDRGLRSFIRRGKRDAATYARVTAKFRVERPGNGQGTVTLMREVREHPDSADKEAYMTSNWVSQEAGELVEISEAGYQAWLSQALLASDGDLLVPQFGLMDSRSATVLLAMIPAELEKAGAAIQASGPLLKRKSAKTARTAPGVEAGVLRAEAWLSRRVDEIYRQLTREPVDDKLEEWGEGGQALLQRQPDGSFDLLTSVRRGAAACGYGTPLKSLSDGARDICALSLLFALPGFMNGLNNHSAFSEDSVLEEDEADACESALPENLEDGATSSNRDLIKAKGTACPEPSAMSPMHKHPRAMVDPSVHAFFDEHLRRSANQTCCDGGGVAPCWASVSHGTYISIEASGIHRSLGVATSFVQSLYLDAWKPVHLKMMELGGNERFQKFMEAQGVPEDMPIREKYSTRAAKWYREALRAEAEGQPLPAPLAPGSGPLPAESPEARGRPALEEPLDACEGTEEDRPARTRCLSWNAGLLLLLWGSGGPPKSKDTFVESRCGLESPTPDIDDEKFCLKDDAATVHRGERASHERHLFEELLAALHEENEADMDDERSSAREKLNHLPSMGLCRGRARLGHKEGIRLMRITEGSNRDERAPQAAAHSWYVGHDGRQVWVDARETVFTCDKPEDDLPTRQLTYLASNLQKTVFAEHAVDDLDGKKGKKKDKQAGRQRGFIVRVDQDERVNVLPSVQAAVDKLQSSGAVSRVDLDETEGKKRNKKGRDNDEAKETTEEPEPGLPLGVNECRVETVARCQHQAHGTAMAEPAQKKARTARTFLFSSESVNEGHPDKICDQVSDAVLDACLKVDPKSKVACETATKDNMVMVAGEITTGAKLDYDKVVRGVVAQIGFDSFVDDLSSVDSKGLSHKTCEVLVRINKQSPDIAGGVHVGKDEMDVGAGDQGIMFGYASDETSDCMPLTHSMATRLGKTLTEVRKSGECWWLRPDGKTQVTIEYMQHPDGSVEPKKIHTVVISTQHAEPSKAKRTQECAGYTGAEMVAPSMEQMNKEIEEKVIKRTLQSIKLKSGQPAISLYGSHTHLHINPSGKFIIGGPQGDAGLTGRKIIIDTYGGWGAHGGGAFSGKDPTKVDRSAAYICRQMAKSVVNSGLSARCLVQLSYAIGVAKPLSLFVETYGSEKGSLTVDDITKVLKIEFDCRPGAIAQSLALREPKYQETAAYCHFGREPVTKDGIKFFEWENPKDLSKYTAMNTAQVDAALKGSTYLTKWVGFTILVSEGSSKQRIHCFTASREVKLPEWHDKLMKALAADGTRVLMGRMSPALAPPPPDSEDVKARKEAAKEEDDWLDSLMGRCMVSDKEARPSKAAAAGSAAGAAAGYSNEEAPAAKAVQVPPWLRRR</sequence>
<dbReference type="GO" id="GO:0006556">
    <property type="term" value="P:S-adenosylmethionine biosynthetic process"/>
    <property type="evidence" value="ECO:0007669"/>
    <property type="project" value="UniProtKB-UniPathway"/>
</dbReference>
<evidence type="ECO:0000256" key="4">
    <source>
        <dbReference type="ARBA" id="ARBA00022679"/>
    </source>
</evidence>
<feature type="compositionally biased region" description="Pro residues" evidence="13">
    <location>
        <begin position="151"/>
        <end position="160"/>
    </location>
</feature>
<keyword evidence="6 11" id="KW-0547">Nucleotide-binding</keyword>
<dbReference type="Pfam" id="PF01412">
    <property type="entry name" value="ArfGap"/>
    <property type="match status" value="1"/>
</dbReference>
<protein>
    <recommendedName>
        <fullName evidence="11">S-adenosylmethionine synthase</fullName>
        <ecNumber evidence="11">2.5.1.6</ecNumber>
    </recommendedName>
</protein>
<dbReference type="GO" id="GO:0004478">
    <property type="term" value="F:methionine adenosyltransferase activity"/>
    <property type="evidence" value="ECO:0007669"/>
    <property type="project" value="UniProtKB-EC"/>
</dbReference>
<evidence type="ECO:0000256" key="1">
    <source>
        <dbReference type="ARBA" id="ARBA00005224"/>
    </source>
</evidence>
<accession>A0A1Q9CVJ1</accession>
<dbReference type="InterPro" id="IPR027417">
    <property type="entry name" value="P-loop_NTPase"/>
</dbReference>
<feature type="compositionally biased region" description="Low complexity" evidence="13">
    <location>
        <begin position="1619"/>
        <end position="1631"/>
    </location>
</feature>
<evidence type="ECO:0000313" key="15">
    <source>
        <dbReference type="EMBL" id="OLP86938.1"/>
    </source>
</evidence>
<evidence type="ECO:0000256" key="9">
    <source>
        <dbReference type="ARBA" id="ARBA00022958"/>
    </source>
</evidence>
<dbReference type="CDD" id="cd18079">
    <property type="entry name" value="S-AdoMet_synt"/>
    <property type="match status" value="1"/>
</dbReference>
<evidence type="ECO:0000256" key="13">
    <source>
        <dbReference type="SAM" id="MobiDB-lite"/>
    </source>
</evidence>
<evidence type="ECO:0000256" key="11">
    <source>
        <dbReference type="RuleBase" id="RU000541"/>
    </source>
</evidence>
<dbReference type="SMART" id="SM00105">
    <property type="entry name" value="ArfGap"/>
    <property type="match status" value="1"/>
</dbReference>
<dbReference type="PROSITE" id="PS00377">
    <property type="entry name" value="ADOMET_SYNTHASE_2"/>
    <property type="match status" value="1"/>
</dbReference>
<dbReference type="InterPro" id="IPR003395">
    <property type="entry name" value="RecF/RecN/SMC_N"/>
</dbReference>
<dbReference type="Proteomes" id="UP000186817">
    <property type="component" value="Unassembled WGS sequence"/>
</dbReference>
<dbReference type="GO" id="GO:0006730">
    <property type="term" value="P:one-carbon metabolic process"/>
    <property type="evidence" value="ECO:0007669"/>
    <property type="project" value="UniProtKB-KW"/>
</dbReference>
<feature type="compositionally biased region" description="Basic and acidic residues" evidence="13">
    <location>
        <begin position="1006"/>
        <end position="1030"/>
    </location>
</feature>
<dbReference type="Pfam" id="PF02772">
    <property type="entry name" value="S-AdoMet_synt_M"/>
    <property type="match status" value="1"/>
</dbReference>
<dbReference type="Pfam" id="PF02463">
    <property type="entry name" value="SMC_N"/>
    <property type="match status" value="1"/>
</dbReference>
<dbReference type="UniPathway" id="UPA00315">
    <property type="reaction ID" value="UER00080"/>
</dbReference>
<keyword evidence="9 11" id="KW-0630">Potassium</keyword>
<dbReference type="InterPro" id="IPR022630">
    <property type="entry name" value="S-AdoMet_synt_C"/>
</dbReference>
<comment type="caution">
    <text evidence="15">The sequence shown here is derived from an EMBL/GenBank/DDBJ whole genome shotgun (WGS) entry which is preliminary data.</text>
</comment>
<keyword evidence="5 11" id="KW-0479">Metal-binding</keyword>
<dbReference type="PANTHER" id="PTHR11964">
    <property type="entry name" value="S-ADENOSYLMETHIONINE SYNTHETASE"/>
    <property type="match status" value="1"/>
</dbReference>
<keyword evidence="3 11" id="KW-0554">One-carbon metabolism</keyword>
<feature type="compositionally biased region" description="Acidic residues" evidence="13">
    <location>
        <begin position="751"/>
        <end position="760"/>
    </location>
</feature>
<dbReference type="PROSITE" id="PS00376">
    <property type="entry name" value="ADOMET_SYNTHASE_1"/>
    <property type="match status" value="1"/>
</dbReference>
<feature type="compositionally biased region" description="Low complexity" evidence="13">
    <location>
        <begin position="730"/>
        <end position="739"/>
    </location>
</feature>
<keyword evidence="10" id="KW-0863">Zinc-finger</keyword>
<dbReference type="InterPro" id="IPR022629">
    <property type="entry name" value="S-AdoMet_synt_central"/>
</dbReference>
<evidence type="ECO:0000313" key="16">
    <source>
        <dbReference type="Proteomes" id="UP000186817"/>
    </source>
</evidence>
<evidence type="ECO:0000256" key="8">
    <source>
        <dbReference type="ARBA" id="ARBA00022842"/>
    </source>
</evidence>
<proteinExistence type="inferred from homology"/>
<dbReference type="InterPro" id="IPR038508">
    <property type="entry name" value="ArfGAP_dom_sf"/>
</dbReference>
<feature type="compositionally biased region" description="Low complexity" evidence="13">
    <location>
        <begin position="64"/>
        <end position="83"/>
    </location>
</feature>